<comment type="subcellular location">
    <subcellularLocation>
        <location evidence="1">Membrane</location>
        <topology evidence="1">Multi-pass membrane protein</topology>
    </subcellularLocation>
</comment>
<evidence type="ECO:0000256" key="5">
    <source>
        <dbReference type="ARBA" id="ARBA00023136"/>
    </source>
</evidence>
<comment type="caution">
    <text evidence="9">The sequence shown here is derived from an EMBL/GenBank/DDBJ whole genome shotgun (WGS) entry which is preliminary data.</text>
</comment>
<feature type="transmembrane region" description="Helical" evidence="7">
    <location>
        <begin position="99"/>
        <end position="116"/>
    </location>
</feature>
<keyword evidence="5 7" id="KW-0472">Membrane</keyword>
<gene>
    <name evidence="9" type="ORF">FSARC_2550</name>
</gene>
<keyword evidence="10" id="KW-1185">Reference proteome</keyword>
<dbReference type="FunFam" id="1.20.1720.10:FF:000009">
    <property type="entry name" value="MFS multidrug transporter"/>
    <property type="match status" value="1"/>
</dbReference>
<dbReference type="Proteomes" id="UP000622797">
    <property type="component" value="Unassembled WGS sequence"/>
</dbReference>
<feature type="domain" description="Major facilitator superfamily (MFS) profile" evidence="8">
    <location>
        <begin position="33"/>
        <end position="390"/>
    </location>
</feature>
<feature type="transmembrane region" description="Helical" evidence="7">
    <location>
        <begin position="157"/>
        <end position="181"/>
    </location>
</feature>
<name>A0A8H4XDJ6_9HYPO</name>
<evidence type="ECO:0000256" key="1">
    <source>
        <dbReference type="ARBA" id="ARBA00004141"/>
    </source>
</evidence>
<dbReference type="GO" id="GO:0022857">
    <property type="term" value="F:transmembrane transporter activity"/>
    <property type="evidence" value="ECO:0007669"/>
    <property type="project" value="InterPro"/>
</dbReference>
<dbReference type="OrthoDB" id="440553at2759"/>
<dbReference type="PANTHER" id="PTHR23502:SF51">
    <property type="entry name" value="QUINIDINE RESISTANCE PROTEIN 1-RELATED"/>
    <property type="match status" value="1"/>
</dbReference>
<evidence type="ECO:0000256" key="4">
    <source>
        <dbReference type="ARBA" id="ARBA00022989"/>
    </source>
</evidence>
<dbReference type="InterPro" id="IPR011701">
    <property type="entry name" value="MFS"/>
</dbReference>
<feature type="transmembrane region" description="Helical" evidence="7">
    <location>
        <begin position="32"/>
        <end position="52"/>
    </location>
</feature>
<dbReference type="InterPro" id="IPR020846">
    <property type="entry name" value="MFS_dom"/>
</dbReference>
<dbReference type="Pfam" id="PF07690">
    <property type="entry name" value="MFS_1"/>
    <property type="match status" value="1"/>
</dbReference>
<protein>
    <recommendedName>
        <fullName evidence="8">Major facilitator superfamily (MFS) profile domain-containing protein</fullName>
    </recommendedName>
</protein>
<dbReference type="SUPFAM" id="SSF103473">
    <property type="entry name" value="MFS general substrate transporter"/>
    <property type="match status" value="1"/>
</dbReference>
<feature type="transmembrane region" description="Helical" evidence="7">
    <location>
        <begin position="187"/>
        <end position="207"/>
    </location>
</feature>
<reference evidence="9" key="1">
    <citation type="journal article" date="2020" name="BMC Genomics">
        <title>Correction to: Identification and distribution of gene clusters required for synthesis of sphingolipid metabolism inhibitors in diverse species of the filamentous fungus Fusarium.</title>
        <authorList>
            <person name="Kim H.S."/>
            <person name="Lohmar J.M."/>
            <person name="Busman M."/>
            <person name="Brown D.W."/>
            <person name="Naumann T.A."/>
            <person name="Divon H.H."/>
            <person name="Lysoe E."/>
            <person name="Uhlig S."/>
            <person name="Proctor R.H."/>
        </authorList>
    </citation>
    <scope>NUCLEOTIDE SEQUENCE</scope>
    <source>
        <strain evidence="9">NRRL 20472</strain>
    </source>
</reference>
<feature type="transmembrane region" description="Helical" evidence="7">
    <location>
        <begin position="266"/>
        <end position="286"/>
    </location>
</feature>
<dbReference type="PANTHER" id="PTHR23502">
    <property type="entry name" value="MAJOR FACILITATOR SUPERFAMILY"/>
    <property type="match status" value="1"/>
</dbReference>
<dbReference type="PROSITE" id="PS50850">
    <property type="entry name" value="MFS"/>
    <property type="match status" value="1"/>
</dbReference>
<dbReference type="AlphaFoldDB" id="A0A8H4XDJ6"/>
<sequence>MSNGLENDEKVQQSEHVHNEPYTVFTRPAIRAIVALVGVAMLFSPLSANIYFPALDQLHSDLNVSMQLINLTITSYLVFQAVAPALFGDAADIVGRRPAFLVMFTVYTSANLGLALQNSYAALLVLRMVQSLGCSAAVAVSYGVVADIALAADRGGLLGTAMIATNLGPAIAPVIGGGILSRAGWRWIFWFLMIAGAVMLLLLALLLPETARSLVGNGSVAPKPWQRSFLSGWHLQHAEDQESQSQRNTQENQRRRIPNPLRSLRLVFYKHSFMVILMSGIFYTIYYCLQASIAMLFKDIYGYNDTVIGLCYLPIGFGVVSGGYLNGRLLDRNYRIVANDAGFGADQHRVADLSNFPIEKARVLSMTNIHIIHMAILTGYAWVIQKELVS</sequence>
<reference evidence="9" key="2">
    <citation type="submission" date="2020-05" db="EMBL/GenBank/DDBJ databases">
        <authorList>
            <person name="Kim H.-S."/>
            <person name="Proctor R.H."/>
            <person name="Brown D.W."/>
        </authorList>
    </citation>
    <scope>NUCLEOTIDE SEQUENCE</scope>
    <source>
        <strain evidence="9">NRRL 20472</strain>
    </source>
</reference>
<evidence type="ECO:0000259" key="8">
    <source>
        <dbReference type="PROSITE" id="PS50850"/>
    </source>
</evidence>
<evidence type="ECO:0000256" key="3">
    <source>
        <dbReference type="ARBA" id="ARBA00022692"/>
    </source>
</evidence>
<dbReference type="EMBL" id="JABEXW010000123">
    <property type="protein sequence ID" value="KAF4970430.1"/>
    <property type="molecule type" value="Genomic_DNA"/>
</dbReference>
<feature type="transmembrane region" description="Helical" evidence="7">
    <location>
        <begin position="64"/>
        <end position="87"/>
    </location>
</feature>
<organism evidence="9 10">
    <name type="scientific">Fusarium sarcochroum</name>
    <dbReference type="NCBI Taxonomy" id="1208366"/>
    <lineage>
        <taxon>Eukaryota</taxon>
        <taxon>Fungi</taxon>
        <taxon>Dikarya</taxon>
        <taxon>Ascomycota</taxon>
        <taxon>Pezizomycotina</taxon>
        <taxon>Sordariomycetes</taxon>
        <taxon>Hypocreomycetidae</taxon>
        <taxon>Hypocreales</taxon>
        <taxon>Nectriaceae</taxon>
        <taxon>Fusarium</taxon>
        <taxon>Fusarium lateritium species complex</taxon>
    </lineage>
</organism>
<feature type="transmembrane region" description="Helical" evidence="7">
    <location>
        <begin position="128"/>
        <end position="150"/>
    </location>
</feature>
<evidence type="ECO:0000256" key="7">
    <source>
        <dbReference type="SAM" id="Phobius"/>
    </source>
</evidence>
<dbReference type="Gene3D" id="1.20.1720.10">
    <property type="entry name" value="Multidrug resistance protein D"/>
    <property type="match status" value="2"/>
</dbReference>
<keyword evidence="4 7" id="KW-1133">Transmembrane helix</keyword>
<keyword evidence="3 7" id="KW-0812">Transmembrane</keyword>
<accession>A0A8H4XDJ6</accession>
<evidence type="ECO:0000313" key="10">
    <source>
        <dbReference type="Proteomes" id="UP000622797"/>
    </source>
</evidence>
<keyword evidence="2" id="KW-0813">Transport</keyword>
<evidence type="ECO:0000256" key="6">
    <source>
        <dbReference type="ARBA" id="ARBA00023180"/>
    </source>
</evidence>
<evidence type="ECO:0000256" key="2">
    <source>
        <dbReference type="ARBA" id="ARBA00022448"/>
    </source>
</evidence>
<proteinExistence type="predicted"/>
<dbReference type="GO" id="GO:0005886">
    <property type="term" value="C:plasma membrane"/>
    <property type="evidence" value="ECO:0007669"/>
    <property type="project" value="TreeGrafter"/>
</dbReference>
<evidence type="ECO:0000313" key="9">
    <source>
        <dbReference type="EMBL" id="KAF4970430.1"/>
    </source>
</evidence>
<feature type="transmembrane region" description="Helical" evidence="7">
    <location>
        <begin position="363"/>
        <end position="384"/>
    </location>
</feature>
<dbReference type="InterPro" id="IPR036259">
    <property type="entry name" value="MFS_trans_sf"/>
</dbReference>
<feature type="transmembrane region" description="Helical" evidence="7">
    <location>
        <begin position="306"/>
        <end position="325"/>
    </location>
</feature>
<keyword evidence="6" id="KW-0325">Glycoprotein</keyword>